<organism evidence="1 2">
    <name type="scientific">Coccidioides immitis RMSCC 2394</name>
    <dbReference type="NCBI Taxonomy" id="404692"/>
    <lineage>
        <taxon>Eukaryota</taxon>
        <taxon>Fungi</taxon>
        <taxon>Dikarya</taxon>
        <taxon>Ascomycota</taxon>
        <taxon>Pezizomycotina</taxon>
        <taxon>Eurotiomycetes</taxon>
        <taxon>Eurotiomycetidae</taxon>
        <taxon>Onygenales</taxon>
        <taxon>Onygenaceae</taxon>
        <taxon>Coccidioides</taxon>
    </lineage>
</organism>
<accession>A0A0J6XYN3</accession>
<reference evidence="2" key="1">
    <citation type="journal article" date="2010" name="Genome Res.">
        <title>Population genomic sequencing of Coccidioides fungi reveals recent hybridization and transposon control.</title>
        <authorList>
            <person name="Neafsey D.E."/>
            <person name="Barker B.M."/>
            <person name="Sharpton T.J."/>
            <person name="Stajich J.E."/>
            <person name="Park D.J."/>
            <person name="Whiston E."/>
            <person name="Hung C.-Y."/>
            <person name="McMahan C."/>
            <person name="White J."/>
            <person name="Sykes S."/>
            <person name="Heiman D."/>
            <person name="Young S."/>
            <person name="Zeng Q."/>
            <person name="Abouelleil A."/>
            <person name="Aftuck L."/>
            <person name="Bessette D."/>
            <person name="Brown A."/>
            <person name="FitzGerald M."/>
            <person name="Lui A."/>
            <person name="Macdonald J.P."/>
            <person name="Priest M."/>
            <person name="Orbach M.J."/>
            <person name="Galgiani J.N."/>
            <person name="Kirkland T.N."/>
            <person name="Cole G.T."/>
            <person name="Birren B.W."/>
            <person name="Henn M.R."/>
            <person name="Taylor J.W."/>
            <person name="Rounsley S.D."/>
        </authorList>
    </citation>
    <scope>NUCLEOTIDE SEQUENCE [LARGE SCALE GENOMIC DNA]</scope>
    <source>
        <strain evidence="2">RMSCC 2394</strain>
    </source>
</reference>
<evidence type="ECO:0000313" key="1">
    <source>
        <dbReference type="EMBL" id="KMP01401.1"/>
    </source>
</evidence>
<dbReference type="EMBL" id="DS028093">
    <property type="protein sequence ID" value="KMP01401.1"/>
    <property type="molecule type" value="Genomic_DNA"/>
</dbReference>
<sequence>MSTSPRDGVSGLPKPKKIENRRRISVDSEKHAIRTSRNQVALECRLAGLHPSCQRSSRNQTLKNALESSAVCRTKEKNEHVIYRTVDNRIKEKRRAYSFASRFAQEAKFFKGSGIVIGGGRQMAHPQGALVAFLHRVGPEPNYPRRHMNYTEAKELREIAPSAKEKSAPMTIPVFYPIKFTPYYRLIPTTMPCYTTCQQLASIEKLA</sequence>
<dbReference type="Proteomes" id="UP000054565">
    <property type="component" value="Unassembled WGS sequence"/>
</dbReference>
<dbReference type="AlphaFoldDB" id="A0A0J6XYN3"/>
<gene>
    <name evidence="1" type="ORF">CIRG_01542</name>
</gene>
<proteinExistence type="predicted"/>
<evidence type="ECO:0000313" key="2">
    <source>
        <dbReference type="Proteomes" id="UP000054565"/>
    </source>
</evidence>
<protein>
    <submittedName>
        <fullName evidence="1">Uncharacterized protein</fullName>
    </submittedName>
</protein>
<name>A0A0J6XYN3_COCIT</name>